<dbReference type="EMBL" id="JABEZW010225650">
    <property type="protein sequence ID" value="MBA0787325.1"/>
    <property type="molecule type" value="Genomic_DNA"/>
</dbReference>
<sequence>MGRSLVFSTNIPLRFSQTPRSISPRFHPNQYQPHKLSPKSSTGYRKVGTFNTNSKRKLCTRALISEVSNQRQYPKVAAKSTGPIPPSQLIEVVETAAKTGAEVVMDAVNKPRNITYKGLTDLVTDTDKMSEVAILEVVKKNFGDHLILGEEGGIIGDTSSDYLWCIDPLDGTTNFAHCYPSFAVSVGVLFQGNPAAAAVVEFVGGPMCWNTRTFTATAGGGAFCNGQKIHPSKTDKVEQSLLVTGFGYDHDDAWITNIELFKEFTDISRGVRRLGAAAVDMCHVALGVAEAYWEYRLKPWDMAAGVLCPYQPGFSTLILSLYAASAPSNSAISTAFFRVKALDLCAGTGANPVDGDQASNQRKYPKVSAKSTGSIPPSELIEVVEAAARAGAEVVMDAVNKPRNVAYKGLADLVTDTDKMSEIAILEVIKKNFADHLILGEEGGIAGDTSSDYLWCVDPLDGTTNFAHCYPSFAVSVGVLFQGNPAAATVVEFVGGPMCWNTRTYTATAGGGAFCNGQKIHPSKTDKVEQSLLVTGFGCEHDDAWNTNFELFKEFTSISRGVRRLGGAAVDMCHVALGVTEGYWEYRLKPWDIAAAVLIIEEAGGVVTRMDGGKLCVFDKSVLVSNGAIHAKLLERIAPATEKLKSKGIDFSLWYKPENYVTDL</sequence>
<dbReference type="FunFam" id="3.40.190.80:FF:000002">
    <property type="entry name" value="Inositol-1-monophosphatase"/>
    <property type="match status" value="1"/>
</dbReference>
<evidence type="ECO:0000256" key="1">
    <source>
        <dbReference type="ARBA" id="ARBA00001946"/>
    </source>
</evidence>
<keyword evidence="7 8" id="KW-0460">Magnesium</keyword>
<dbReference type="FunFam" id="3.30.540.10:FF:000003">
    <property type="entry name" value="Inositol-1-monophosphatase"/>
    <property type="match status" value="2"/>
</dbReference>
<keyword evidence="6" id="KW-0378">Hydrolase</keyword>
<feature type="binding site" evidence="8">
    <location>
        <position position="461"/>
    </location>
    <ligand>
        <name>Mg(2+)</name>
        <dbReference type="ChEBI" id="CHEBI:18420"/>
        <label>1</label>
        <note>catalytic</note>
    </ligand>
</feature>
<evidence type="ECO:0000256" key="4">
    <source>
        <dbReference type="ARBA" id="ARBA00013106"/>
    </source>
</evidence>
<feature type="binding site" evidence="8">
    <location>
        <position position="460"/>
    </location>
    <ligand>
        <name>Mg(2+)</name>
        <dbReference type="ChEBI" id="CHEBI:18420"/>
        <label>1</label>
        <note>catalytic</note>
    </ligand>
</feature>
<comment type="pathway">
    <text evidence="2">Polyol metabolism; myo-inositol biosynthesis; myo-inositol from D-glucose 6-phosphate: step 2/2.</text>
</comment>
<evidence type="ECO:0000256" key="9">
    <source>
        <dbReference type="SAM" id="MobiDB-lite"/>
    </source>
</evidence>
<dbReference type="PANTHER" id="PTHR20854:SF17">
    <property type="entry name" value="PHOSPHATASE IMPL1, CHLOROPLASTIC"/>
    <property type="match status" value="1"/>
</dbReference>
<feature type="binding site" evidence="8">
    <location>
        <position position="592"/>
    </location>
    <ligand>
        <name>Mg(2+)</name>
        <dbReference type="ChEBI" id="CHEBI:18420"/>
        <label>1</label>
        <note>catalytic</note>
    </ligand>
</feature>
<evidence type="ECO:0000256" key="6">
    <source>
        <dbReference type="ARBA" id="ARBA00022801"/>
    </source>
</evidence>
<dbReference type="SUPFAM" id="SSF56655">
    <property type="entry name" value="Carbohydrate phosphatase"/>
    <property type="match status" value="2"/>
</dbReference>
<dbReference type="Proteomes" id="UP000593568">
    <property type="component" value="Unassembled WGS sequence"/>
</dbReference>
<evidence type="ECO:0000256" key="5">
    <source>
        <dbReference type="ARBA" id="ARBA00022723"/>
    </source>
</evidence>
<evidence type="ECO:0000256" key="3">
    <source>
        <dbReference type="ARBA" id="ARBA00009759"/>
    </source>
</evidence>
<gene>
    <name evidence="10" type="ORF">Gotri_027590</name>
</gene>
<dbReference type="GO" id="GO:0007165">
    <property type="term" value="P:signal transduction"/>
    <property type="evidence" value="ECO:0007669"/>
    <property type="project" value="TreeGrafter"/>
</dbReference>
<dbReference type="GO" id="GO:0046872">
    <property type="term" value="F:metal ion binding"/>
    <property type="evidence" value="ECO:0007669"/>
    <property type="project" value="UniProtKB-KW"/>
</dbReference>
<proteinExistence type="inferred from homology"/>
<dbReference type="GO" id="GO:0008934">
    <property type="term" value="F:inositol monophosphate 1-phosphatase activity"/>
    <property type="evidence" value="ECO:0007669"/>
    <property type="project" value="InterPro"/>
</dbReference>
<name>A0A7J9FRY1_9ROSI</name>
<comment type="caution">
    <text evidence="10">The sequence shown here is derived from an EMBL/GenBank/DDBJ whole genome shotgun (WGS) entry which is preliminary data.</text>
</comment>
<dbReference type="PRINTS" id="PR00377">
    <property type="entry name" value="IMPHPHTASES"/>
</dbReference>
<dbReference type="EC" id="3.1.3.25" evidence="4"/>
<evidence type="ECO:0000313" key="10">
    <source>
        <dbReference type="EMBL" id="MBA0787325.1"/>
    </source>
</evidence>
<keyword evidence="11" id="KW-1185">Reference proteome</keyword>
<dbReference type="GO" id="GO:0006020">
    <property type="term" value="P:inositol metabolic process"/>
    <property type="evidence" value="ECO:0007669"/>
    <property type="project" value="TreeGrafter"/>
</dbReference>
<comment type="cofactor">
    <cofactor evidence="1 8">
        <name>Mg(2+)</name>
        <dbReference type="ChEBI" id="CHEBI:18420"/>
    </cofactor>
</comment>
<accession>A0A7J9FRY1</accession>
<feature type="region of interest" description="Disordered" evidence="9">
    <location>
        <begin position="18"/>
        <end position="45"/>
    </location>
</feature>
<evidence type="ECO:0000256" key="7">
    <source>
        <dbReference type="ARBA" id="ARBA00022842"/>
    </source>
</evidence>
<dbReference type="PROSITE" id="PS00630">
    <property type="entry name" value="IMP_2"/>
    <property type="match status" value="1"/>
</dbReference>
<dbReference type="GO" id="GO:0046854">
    <property type="term" value="P:phosphatidylinositol phosphate biosynthetic process"/>
    <property type="evidence" value="ECO:0007669"/>
    <property type="project" value="InterPro"/>
</dbReference>
<dbReference type="Pfam" id="PF00459">
    <property type="entry name" value="Inositol_P"/>
    <property type="match status" value="2"/>
</dbReference>
<dbReference type="CDD" id="cd01639">
    <property type="entry name" value="IMPase"/>
    <property type="match status" value="2"/>
</dbReference>
<protein>
    <recommendedName>
        <fullName evidence="4">inositol-phosphate phosphatase</fullName>
        <ecNumber evidence="4">3.1.3.25</ecNumber>
    </recommendedName>
</protein>
<evidence type="ECO:0000313" key="11">
    <source>
        <dbReference type="Proteomes" id="UP000593568"/>
    </source>
</evidence>
<feature type="binding site" evidence="8">
    <location>
        <position position="458"/>
    </location>
    <ligand>
        <name>Mg(2+)</name>
        <dbReference type="ChEBI" id="CHEBI:18420"/>
        <label>1</label>
        <note>catalytic</note>
    </ligand>
</feature>
<dbReference type="InterPro" id="IPR020550">
    <property type="entry name" value="Inositol_monophosphatase_CS"/>
</dbReference>
<dbReference type="Gene3D" id="3.30.540.10">
    <property type="entry name" value="Fructose-1,6-Bisphosphatase, subunit A, domain 1"/>
    <property type="match status" value="2"/>
</dbReference>
<evidence type="ECO:0000256" key="2">
    <source>
        <dbReference type="ARBA" id="ARBA00005152"/>
    </source>
</evidence>
<evidence type="ECO:0000256" key="8">
    <source>
        <dbReference type="PIRSR" id="PIRSR600760-2"/>
    </source>
</evidence>
<organism evidence="10 11">
    <name type="scientific">Gossypium trilobum</name>
    <dbReference type="NCBI Taxonomy" id="34281"/>
    <lineage>
        <taxon>Eukaryota</taxon>
        <taxon>Viridiplantae</taxon>
        <taxon>Streptophyta</taxon>
        <taxon>Embryophyta</taxon>
        <taxon>Tracheophyta</taxon>
        <taxon>Spermatophyta</taxon>
        <taxon>Magnoliopsida</taxon>
        <taxon>eudicotyledons</taxon>
        <taxon>Gunneridae</taxon>
        <taxon>Pentapetalae</taxon>
        <taxon>rosids</taxon>
        <taxon>malvids</taxon>
        <taxon>Malvales</taxon>
        <taxon>Malvaceae</taxon>
        <taxon>Malvoideae</taxon>
        <taxon>Gossypium</taxon>
    </lineage>
</organism>
<dbReference type="InterPro" id="IPR000760">
    <property type="entry name" value="Inositol_monophosphatase-like"/>
</dbReference>
<dbReference type="Gene3D" id="3.40.190.80">
    <property type="match status" value="2"/>
</dbReference>
<dbReference type="PANTHER" id="PTHR20854">
    <property type="entry name" value="INOSITOL MONOPHOSPHATASE"/>
    <property type="match status" value="1"/>
</dbReference>
<dbReference type="InterPro" id="IPR020583">
    <property type="entry name" value="Inositol_monoP_metal-BS"/>
</dbReference>
<comment type="similarity">
    <text evidence="3">Belongs to the inositol monophosphatase superfamily.</text>
</comment>
<reference evidence="10 11" key="1">
    <citation type="journal article" date="2019" name="Genome Biol. Evol.">
        <title>Insights into the evolution of the New World diploid cottons (Gossypium, subgenus Houzingenia) based on genome sequencing.</title>
        <authorList>
            <person name="Grover C.E."/>
            <person name="Arick M.A. 2nd"/>
            <person name="Thrash A."/>
            <person name="Conover J.L."/>
            <person name="Sanders W.S."/>
            <person name="Peterson D.G."/>
            <person name="Frelichowski J.E."/>
            <person name="Scheffler J.A."/>
            <person name="Scheffler B.E."/>
            <person name="Wendel J.F."/>
        </authorList>
    </citation>
    <scope>NUCLEOTIDE SEQUENCE [LARGE SCALE GENOMIC DNA]</scope>
    <source>
        <strain evidence="10">8</strain>
        <tissue evidence="10">Leaf</tissue>
    </source>
</reference>
<dbReference type="PROSITE" id="PS00629">
    <property type="entry name" value="IMP_1"/>
    <property type="match status" value="2"/>
</dbReference>
<dbReference type="AlphaFoldDB" id="A0A7J9FRY1"/>
<dbReference type="InterPro" id="IPR033942">
    <property type="entry name" value="IMPase"/>
</dbReference>
<keyword evidence="5 8" id="KW-0479">Metal-binding</keyword>